<sequence length="175" mass="18952">MGVDLTNTVSGDARFDASGRYRYALWRRWDAAGGPFVVFILLNPSAADAARDDPTIRRCLGFARRWGFGALAVVNLFAWRTACPRALAQAADPVGPENDRVLLRVCSGAGQVVVGWGNHGGLYGRDQAILALLGGEVHCLGLTRQGRPRHPLYVPGERPLELLCAAPRARPHNRG</sequence>
<evidence type="ECO:0000313" key="2">
    <source>
        <dbReference type="Proteomes" id="UP001054846"/>
    </source>
</evidence>
<proteinExistence type="predicted"/>
<organism evidence="1 2">
    <name type="scientific">Gloeobacter morelensis MG652769</name>
    <dbReference type="NCBI Taxonomy" id="2781736"/>
    <lineage>
        <taxon>Bacteria</taxon>
        <taxon>Bacillati</taxon>
        <taxon>Cyanobacteriota</taxon>
        <taxon>Cyanophyceae</taxon>
        <taxon>Gloeobacterales</taxon>
        <taxon>Gloeobacteraceae</taxon>
        <taxon>Gloeobacter</taxon>
        <taxon>Gloeobacter morelensis</taxon>
    </lineage>
</organism>
<keyword evidence="2" id="KW-1185">Reference proteome</keyword>
<protein>
    <submittedName>
        <fullName evidence="1">DUF1643 domain-containing protein</fullName>
    </submittedName>
</protein>
<gene>
    <name evidence="1" type="ORF">ISF26_09635</name>
</gene>
<dbReference type="RefSeq" id="WP_230843682.1">
    <property type="nucleotide sequence ID" value="NZ_CP063845.1"/>
</dbReference>
<dbReference type="Pfam" id="PF07799">
    <property type="entry name" value="DUF1643"/>
    <property type="match status" value="1"/>
</dbReference>
<accession>A0ABY3PRU0</accession>
<evidence type="ECO:0000313" key="1">
    <source>
        <dbReference type="EMBL" id="UFP96446.1"/>
    </source>
</evidence>
<dbReference type="InterPro" id="IPR012441">
    <property type="entry name" value="DUF1643"/>
</dbReference>
<dbReference type="EMBL" id="CP063845">
    <property type="protein sequence ID" value="UFP96446.1"/>
    <property type="molecule type" value="Genomic_DNA"/>
</dbReference>
<reference evidence="1 2" key="1">
    <citation type="journal article" date="2021" name="Genome Biol. Evol.">
        <title>Complete Genome Sequencing of a Novel Gloeobacter Species from a Waterfall Cave in Mexico.</title>
        <authorList>
            <person name="Saw J.H."/>
            <person name="Cardona T."/>
            <person name="Montejano G."/>
        </authorList>
    </citation>
    <scope>NUCLEOTIDE SEQUENCE [LARGE SCALE GENOMIC DNA]</scope>
    <source>
        <strain evidence="1">MG652769</strain>
    </source>
</reference>
<name>A0ABY3PRU0_9CYAN</name>
<dbReference type="Proteomes" id="UP001054846">
    <property type="component" value="Chromosome"/>
</dbReference>